<proteinExistence type="predicted"/>
<comment type="caution">
    <text evidence="2">The sequence shown here is derived from an EMBL/GenBank/DDBJ whole genome shotgun (WGS) entry which is preliminary data.</text>
</comment>
<evidence type="ECO:0000313" key="1">
    <source>
        <dbReference type="EMBL" id="KAF2564641.1"/>
    </source>
</evidence>
<dbReference type="EMBL" id="QGKW02000717">
    <property type="protein sequence ID" value="KAF2596752.1"/>
    <property type="molecule type" value="Genomic_DNA"/>
</dbReference>
<dbReference type="Proteomes" id="UP000712281">
    <property type="component" value="Unassembled WGS sequence"/>
</dbReference>
<accession>A0A8S9KRP6</accession>
<gene>
    <name evidence="2" type="ORF">F2Q68_00009609</name>
    <name evidence="1" type="ORF">F2Q70_00016643</name>
</gene>
<name>A0A8S9KRP6_BRACR</name>
<evidence type="ECO:0000313" key="2">
    <source>
        <dbReference type="EMBL" id="KAF2596752.1"/>
    </source>
</evidence>
<dbReference type="AlphaFoldDB" id="A0A8S9KRP6"/>
<protein>
    <submittedName>
        <fullName evidence="2">Uncharacterized protein</fullName>
    </submittedName>
</protein>
<reference evidence="2" key="1">
    <citation type="submission" date="2019-12" db="EMBL/GenBank/DDBJ databases">
        <title>Genome sequencing and annotation of Brassica cretica.</title>
        <authorList>
            <person name="Studholme D.J."/>
            <person name="Sarris P.F."/>
        </authorList>
    </citation>
    <scope>NUCLEOTIDE SEQUENCE</scope>
    <source>
        <strain evidence="2">PFS-001/15</strain>
        <strain evidence="1">PFS-102/07</strain>
        <tissue evidence="2">Leaf</tissue>
    </source>
</reference>
<organism evidence="2 3">
    <name type="scientific">Brassica cretica</name>
    <name type="common">Mustard</name>
    <dbReference type="NCBI Taxonomy" id="69181"/>
    <lineage>
        <taxon>Eukaryota</taxon>
        <taxon>Viridiplantae</taxon>
        <taxon>Streptophyta</taxon>
        <taxon>Embryophyta</taxon>
        <taxon>Tracheophyta</taxon>
        <taxon>Spermatophyta</taxon>
        <taxon>Magnoliopsida</taxon>
        <taxon>eudicotyledons</taxon>
        <taxon>Gunneridae</taxon>
        <taxon>Pentapetalae</taxon>
        <taxon>rosids</taxon>
        <taxon>malvids</taxon>
        <taxon>Brassicales</taxon>
        <taxon>Brassicaceae</taxon>
        <taxon>Brassiceae</taxon>
        <taxon>Brassica</taxon>
    </lineage>
</organism>
<evidence type="ECO:0000313" key="3">
    <source>
        <dbReference type="Proteomes" id="UP000712281"/>
    </source>
</evidence>
<sequence length="64" mass="7335">MALTVLCGSTEEHVPFVVVSARSMVWWICRRFRGPDGSSELMAFARYLRTVSRWPETSLVIHHA</sequence>
<dbReference type="EMBL" id="QGKY02001250">
    <property type="protein sequence ID" value="KAF2564641.1"/>
    <property type="molecule type" value="Genomic_DNA"/>
</dbReference>